<proteinExistence type="predicted"/>
<dbReference type="KEGG" id="vff:VITFI_CDS1358"/>
<protein>
    <submittedName>
        <fullName evidence="1">Uncharacterized protein</fullName>
    </submittedName>
</protein>
<keyword evidence="2" id="KW-1185">Reference proteome</keyword>
<organism evidence="1 2">
    <name type="scientific">Vitreoscilla filiformis</name>
    <dbReference type="NCBI Taxonomy" id="63"/>
    <lineage>
        <taxon>Bacteria</taxon>
        <taxon>Pseudomonadati</taxon>
        <taxon>Pseudomonadota</taxon>
        <taxon>Betaproteobacteria</taxon>
        <taxon>Neisseriales</taxon>
        <taxon>Neisseriaceae</taxon>
        <taxon>Vitreoscilla</taxon>
    </lineage>
</organism>
<gene>
    <name evidence="1" type="ORF">VITFI_CDS1358</name>
</gene>
<dbReference type="EMBL" id="CP022423">
    <property type="protein sequence ID" value="ASM77136.1"/>
    <property type="molecule type" value="Genomic_DNA"/>
</dbReference>
<evidence type="ECO:0000313" key="2">
    <source>
        <dbReference type="Proteomes" id="UP000199729"/>
    </source>
</evidence>
<reference evidence="1 2" key="1">
    <citation type="submission" date="2017-07" db="EMBL/GenBank/DDBJ databases">
        <title>Complete Genome Sequence of the cosmetic ferment Vitreoscilla filiformis (ATCC15551).</title>
        <authorList>
            <person name="Contreras S."/>
            <person name="Sagory-Zalkind P."/>
            <person name="Blanquart H."/>
            <person name="Iltis A."/>
            <person name="Morand S.C."/>
        </authorList>
    </citation>
    <scope>NUCLEOTIDE SEQUENCE [LARGE SCALE GENOMIC DNA]</scope>
    <source>
        <strain evidence="1 2">ATCC 15551</strain>
    </source>
</reference>
<dbReference type="Proteomes" id="UP000199729">
    <property type="component" value="Chromosome"/>
</dbReference>
<dbReference type="AlphaFoldDB" id="A0A221KDQ2"/>
<sequence length="205" mass="22143">MHTGCGAGARGDRICHVLDSAWFAWHIPTAGTPQTTLAIVHSQKSAAVAEITCEGEPIIVASTGTLYTKKGDACPKVGAPQSLAQFYATAWYRENTLTDLAYLTGITATDATKSAQIAREFSATEPKTPDEKTSICPANQTYWSSLAECHPTDLIALYNQAKNETKIYTPDGVIDGELTRPDKDYRGYKSDTAFTNVKSISISEN</sequence>
<evidence type="ECO:0000313" key="1">
    <source>
        <dbReference type="EMBL" id="ASM77136.1"/>
    </source>
</evidence>
<accession>A0A221KDQ2</accession>
<name>A0A221KDQ2_VITFI</name>